<evidence type="ECO:0000259" key="8">
    <source>
        <dbReference type="PROSITE" id="PS00623"/>
    </source>
</evidence>
<dbReference type="PROSITE" id="PS00624">
    <property type="entry name" value="GMC_OXRED_2"/>
    <property type="match status" value="1"/>
</dbReference>
<evidence type="ECO:0000256" key="2">
    <source>
        <dbReference type="ARBA" id="ARBA00010790"/>
    </source>
</evidence>
<dbReference type="GO" id="GO:0050660">
    <property type="term" value="F:flavin adenine dinucleotide binding"/>
    <property type="evidence" value="ECO:0007669"/>
    <property type="project" value="InterPro"/>
</dbReference>
<keyword evidence="11" id="KW-1185">Reference proteome</keyword>
<dbReference type="InterPro" id="IPR012132">
    <property type="entry name" value="GMC_OxRdtase"/>
</dbReference>
<comment type="similarity">
    <text evidence="2 7">Belongs to the GMC oxidoreductase family.</text>
</comment>
<dbReference type="InterPro" id="IPR007867">
    <property type="entry name" value="GMC_OxRtase_C"/>
</dbReference>
<sequence length="657" mass="71189">MNRHLIVSEHPRHVLASAFARSWSANRSGGGHRRGCVRVPAPSQGKSDATNKLGMMCSKRFLAAVVSAFAIVVSALPKSATQAQHFTRSEDIASSYDYIIIGGGTSGLTVADRLTEDENSTVLVIEYGYFEVSMNPDDFNLRNSPGEMWYNITSVGSKKIFVGAGCAVGGSSAINSMIFMRGTSEDYDRWGELGGYGSNWNWENMLYYFKKSATFTPPDAQLVKDHHIDYDIRTAWGGNGPVQASWPSFMYPGVKIMYDAWKGFPGMTFPKDGSEGKAGMIWIPTSVDPKNETRSYARPAHFDRVKGRNNYGLITGHKVVKINFATEDGSITAESVTATSRSGNGTTKVTANKEIILAAGTIHTPQILQLSGVGPRSLLESANITVVHDLPGVGQNFHDHSYFPMEFNCPLSVVGPSLIAQPSLSVISPDAYLSIASDLEELDPASVLPQDADETIIAGYTAQLKLMAAALKSNNTSWLQFSLRGEAKFNVPNIHALSRGSVNINISSPNSEPVVDYRALTNPIDIRVNVELLKSIKSYFARAGEIQKLSPVEITPGVNVTSEKDMTTWLKKALNPSIFHPVGTCAKMPLEYGGVVDEDLRVHGIQGLSVVDASIMPLVVGATTQATVYAVAEKALFTRSWVKNEDIFLSGSGEPTI</sequence>
<feature type="domain" description="Glucose-methanol-choline oxidoreductase N-terminal" evidence="9">
    <location>
        <begin position="360"/>
        <end position="374"/>
    </location>
</feature>
<dbReference type="AlphaFoldDB" id="A0A8H4R5P7"/>
<dbReference type="SUPFAM" id="SSF54373">
    <property type="entry name" value="FAD-linked reductases, C-terminal domain"/>
    <property type="match status" value="1"/>
</dbReference>
<evidence type="ECO:0000259" key="9">
    <source>
        <dbReference type="PROSITE" id="PS00624"/>
    </source>
</evidence>
<dbReference type="GO" id="GO:0044550">
    <property type="term" value="P:secondary metabolite biosynthetic process"/>
    <property type="evidence" value="ECO:0007669"/>
    <property type="project" value="TreeGrafter"/>
</dbReference>
<dbReference type="GO" id="GO:0016614">
    <property type="term" value="F:oxidoreductase activity, acting on CH-OH group of donors"/>
    <property type="evidence" value="ECO:0007669"/>
    <property type="project" value="InterPro"/>
</dbReference>
<accession>A0A8H4R5P7</accession>
<dbReference type="InterPro" id="IPR000172">
    <property type="entry name" value="GMC_OxRdtase_N"/>
</dbReference>
<gene>
    <name evidence="10" type="ORF">G7Y89_g14247</name>
</gene>
<feature type="domain" description="Glucose-methanol-choline oxidoreductase N-terminal" evidence="8">
    <location>
        <begin position="165"/>
        <end position="188"/>
    </location>
</feature>
<keyword evidence="3 7" id="KW-0285">Flavoprotein</keyword>
<organism evidence="10 11">
    <name type="scientific">Cudoniella acicularis</name>
    <dbReference type="NCBI Taxonomy" id="354080"/>
    <lineage>
        <taxon>Eukaryota</taxon>
        <taxon>Fungi</taxon>
        <taxon>Dikarya</taxon>
        <taxon>Ascomycota</taxon>
        <taxon>Pezizomycotina</taxon>
        <taxon>Leotiomycetes</taxon>
        <taxon>Helotiales</taxon>
        <taxon>Tricladiaceae</taxon>
        <taxon>Cudoniella</taxon>
    </lineage>
</organism>
<dbReference type="Gene3D" id="3.50.50.60">
    <property type="entry name" value="FAD/NAD(P)-binding domain"/>
    <property type="match status" value="1"/>
</dbReference>
<dbReference type="Pfam" id="PF05199">
    <property type="entry name" value="GMC_oxred_C"/>
    <property type="match status" value="1"/>
</dbReference>
<dbReference type="EMBL" id="JAAMPI010001832">
    <property type="protein sequence ID" value="KAF4622779.1"/>
    <property type="molecule type" value="Genomic_DNA"/>
</dbReference>
<dbReference type="Gene3D" id="4.10.450.10">
    <property type="entry name" value="Glucose Oxidase, domain 2"/>
    <property type="match status" value="1"/>
</dbReference>
<dbReference type="PANTHER" id="PTHR11552">
    <property type="entry name" value="GLUCOSE-METHANOL-CHOLINE GMC OXIDOREDUCTASE"/>
    <property type="match status" value="1"/>
</dbReference>
<proteinExistence type="inferred from homology"/>
<evidence type="ECO:0000256" key="1">
    <source>
        <dbReference type="ARBA" id="ARBA00001974"/>
    </source>
</evidence>
<evidence type="ECO:0000256" key="4">
    <source>
        <dbReference type="ARBA" id="ARBA00022827"/>
    </source>
</evidence>
<dbReference type="InterPro" id="IPR036188">
    <property type="entry name" value="FAD/NAD-bd_sf"/>
</dbReference>
<keyword evidence="5" id="KW-0560">Oxidoreductase</keyword>
<dbReference type="SUPFAM" id="SSF51905">
    <property type="entry name" value="FAD/NAD(P)-binding domain"/>
    <property type="match status" value="1"/>
</dbReference>
<feature type="binding site" evidence="6">
    <location>
        <begin position="105"/>
        <end position="106"/>
    </location>
    <ligand>
        <name>FAD</name>
        <dbReference type="ChEBI" id="CHEBI:57692"/>
    </ligand>
</feature>
<comment type="cofactor">
    <cofactor evidence="1 6">
        <name>FAD</name>
        <dbReference type="ChEBI" id="CHEBI:57692"/>
    </cofactor>
</comment>
<dbReference type="OrthoDB" id="269227at2759"/>
<reference evidence="10 11" key="1">
    <citation type="submission" date="2020-03" db="EMBL/GenBank/DDBJ databases">
        <title>Draft Genome Sequence of Cudoniella acicularis.</title>
        <authorList>
            <person name="Buettner E."/>
            <person name="Kellner H."/>
        </authorList>
    </citation>
    <scope>NUCLEOTIDE SEQUENCE [LARGE SCALE GENOMIC DNA]</scope>
    <source>
        <strain evidence="10 11">DSM 108380</strain>
    </source>
</reference>
<evidence type="ECO:0000313" key="11">
    <source>
        <dbReference type="Proteomes" id="UP000566819"/>
    </source>
</evidence>
<dbReference type="PIRSF" id="PIRSF000137">
    <property type="entry name" value="Alcohol_oxidase"/>
    <property type="match status" value="1"/>
</dbReference>
<name>A0A8H4R5P7_9HELO</name>
<keyword evidence="4 6" id="KW-0274">FAD</keyword>
<evidence type="ECO:0000256" key="6">
    <source>
        <dbReference type="PIRSR" id="PIRSR000137-2"/>
    </source>
</evidence>
<dbReference type="Pfam" id="PF00732">
    <property type="entry name" value="GMC_oxred_N"/>
    <property type="match status" value="1"/>
</dbReference>
<dbReference type="PROSITE" id="PS00623">
    <property type="entry name" value="GMC_OXRED_1"/>
    <property type="match status" value="1"/>
</dbReference>
<feature type="binding site" evidence="6">
    <location>
        <position position="319"/>
    </location>
    <ligand>
        <name>FAD</name>
        <dbReference type="ChEBI" id="CHEBI:57692"/>
    </ligand>
</feature>
<comment type="caution">
    <text evidence="10">The sequence shown here is derived from an EMBL/GenBank/DDBJ whole genome shotgun (WGS) entry which is preliminary data.</text>
</comment>
<evidence type="ECO:0000256" key="3">
    <source>
        <dbReference type="ARBA" id="ARBA00022630"/>
    </source>
</evidence>
<evidence type="ECO:0000313" key="10">
    <source>
        <dbReference type="EMBL" id="KAF4622779.1"/>
    </source>
</evidence>
<evidence type="ECO:0000256" key="7">
    <source>
        <dbReference type="RuleBase" id="RU003968"/>
    </source>
</evidence>
<dbReference type="Gene3D" id="3.30.560.10">
    <property type="entry name" value="Glucose Oxidase, domain 3"/>
    <property type="match status" value="1"/>
</dbReference>
<dbReference type="Proteomes" id="UP000566819">
    <property type="component" value="Unassembled WGS sequence"/>
</dbReference>
<evidence type="ECO:0000256" key="5">
    <source>
        <dbReference type="ARBA" id="ARBA00023002"/>
    </source>
</evidence>
<dbReference type="PANTHER" id="PTHR11552:SF115">
    <property type="entry name" value="DEHYDROGENASE XPTC-RELATED"/>
    <property type="match status" value="1"/>
</dbReference>
<dbReference type="InterPro" id="IPR027424">
    <property type="entry name" value="Glucose_Oxidase_domain_2"/>
</dbReference>
<protein>
    <recommendedName>
        <fullName evidence="8 9">Glucose-methanol-choline oxidoreductase N-terminal domain-containing protein</fullName>
    </recommendedName>
</protein>